<dbReference type="EMBL" id="LT629750">
    <property type="protein sequence ID" value="SDS05223.1"/>
    <property type="molecule type" value="Genomic_DNA"/>
</dbReference>
<evidence type="ECO:0008006" key="5">
    <source>
        <dbReference type="Google" id="ProtNLM"/>
    </source>
</evidence>
<keyword evidence="2" id="KW-0732">Signal</keyword>
<reference evidence="4" key="1">
    <citation type="submission" date="2016-10" db="EMBL/GenBank/DDBJ databases">
        <authorList>
            <person name="Varghese N."/>
            <person name="Submissions S."/>
        </authorList>
    </citation>
    <scope>NUCLEOTIDE SEQUENCE [LARGE SCALE GENOMIC DNA]</scope>
    <source>
        <strain evidence="4">GAS369</strain>
    </source>
</reference>
<feature type="region of interest" description="Disordered" evidence="1">
    <location>
        <begin position="550"/>
        <end position="589"/>
    </location>
</feature>
<organism evidence="3 4">
    <name type="scientific">Bradyrhizobium canariense</name>
    <dbReference type="NCBI Taxonomy" id="255045"/>
    <lineage>
        <taxon>Bacteria</taxon>
        <taxon>Pseudomonadati</taxon>
        <taxon>Pseudomonadota</taxon>
        <taxon>Alphaproteobacteria</taxon>
        <taxon>Hyphomicrobiales</taxon>
        <taxon>Nitrobacteraceae</taxon>
        <taxon>Bradyrhizobium</taxon>
    </lineage>
</organism>
<evidence type="ECO:0000256" key="1">
    <source>
        <dbReference type="SAM" id="MobiDB-lite"/>
    </source>
</evidence>
<evidence type="ECO:0000313" key="3">
    <source>
        <dbReference type="EMBL" id="SDS05223.1"/>
    </source>
</evidence>
<feature type="compositionally biased region" description="Basic and acidic residues" evidence="1">
    <location>
        <begin position="557"/>
        <end position="589"/>
    </location>
</feature>
<keyword evidence="4" id="KW-1185">Reference proteome</keyword>
<accession>A0A1H1P212</accession>
<feature type="signal peptide" evidence="2">
    <location>
        <begin position="1"/>
        <end position="36"/>
    </location>
</feature>
<gene>
    <name evidence="3" type="ORF">SAMN05444158_0848</name>
</gene>
<proteinExistence type="predicted"/>
<feature type="chain" id="PRO_5009256157" description="TIGR03118 family protein" evidence="2">
    <location>
        <begin position="37"/>
        <end position="589"/>
    </location>
</feature>
<protein>
    <recommendedName>
        <fullName evidence="5">TIGR03118 family protein</fullName>
    </recommendedName>
</protein>
<evidence type="ECO:0000313" key="4">
    <source>
        <dbReference type="Proteomes" id="UP000243904"/>
    </source>
</evidence>
<name>A0A1H1P212_9BRAD</name>
<dbReference type="Proteomes" id="UP000243904">
    <property type="component" value="Chromosome I"/>
</dbReference>
<sequence>MNALRQRFFSGLPVFQSGLAVTLVLSGVVGATGAFADDDDVNFRPGNLLVSRSVYDNNRANVVVGAPLPPNCVAPNCVAATNDGSYPNVWNNVLADASFGITAKIVLDQLKPTGQLVNSLEVPNSSDRGTPPSKDQMVTSFSSKSEISLNLSTDGRVVTFMGYLAPVDVIDVSNSNTPAVVDPTNPVPGSFSRVVAEVDEHGRFQFTKTNAYSGNNGRAAILNDKGGANLIYTVGNAGNGANPQPNGIIIGAGAQILTAEHKPLVAQDPGLPTPVGSFSITQLGLKADKVGKDTNFRGLTTFNNVVYTTKGSGSNGINTVYFIDTTGFDSNGKPRACPNGVGVPAATATLPSAPIFYDATQLQTNGVVPYNMCVLNGFPTTLAKTSTAFPFGVWFADAKTLYVSDEGNGTTTFDPVSGKYTAAASQTTAGLQKWVFDSSLGAWKLAYVLQAGLNLGVPYTVKNYPAGQNPKTSLPWSPAADGLRNIMGRVNHDGTATIWAITSTVSGNGDQGADPNQLVMITDNLAATSLRAGESFTAIQTARSGEVLRGVSFTPGTDRDQLADDHAHDHDHDHDDDNNHDHERHADAD</sequence>
<evidence type="ECO:0000256" key="2">
    <source>
        <dbReference type="SAM" id="SignalP"/>
    </source>
</evidence>
<dbReference type="AlphaFoldDB" id="A0A1H1P212"/>